<organism evidence="1 2">
    <name type="scientific">Mycolicibacterium conceptionense</name>
    <dbReference type="NCBI Taxonomy" id="451644"/>
    <lineage>
        <taxon>Bacteria</taxon>
        <taxon>Bacillati</taxon>
        <taxon>Actinomycetota</taxon>
        <taxon>Actinomycetes</taxon>
        <taxon>Mycobacteriales</taxon>
        <taxon>Mycobacteriaceae</taxon>
        <taxon>Mycolicibacterium</taxon>
    </lineage>
</organism>
<sequence>MTDTEKKNPDHCPHVHLRGVTDADEYARVGQLGLQCLDCDRYLDGSPFWAGSPTGDHLWEHSLGRLDTAEEDSPALLWYCQPSVEFAWDQWARCTLRCAHGAFVGVALGVNFTDAFNEASAIYAAAPHPVPGEAT</sequence>
<dbReference type="PATRIC" id="fig|451644.5.peg.3143"/>
<name>A0A0J8UB70_9MYCO</name>
<dbReference type="EMBL" id="LFOD01000012">
    <property type="protein sequence ID" value="KMV17620.1"/>
    <property type="molecule type" value="Genomic_DNA"/>
</dbReference>
<evidence type="ECO:0000313" key="1">
    <source>
        <dbReference type="EMBL" id="KMV17620.1"/>
    </source>
</evidence>
<proteinExistence type="predicted"/>
<dbReference type="RefSeq" id="WP_048895970.1">
    <property type="nucleotide sequence ID" value="NZ_LFOD01000012.1"/>
</dbReference>
<reference evidence="1 2" key="1">
    <citation type="submission" date="2015-06" db="EMBL/GenBank/DDBJ databases">
        <title>Genome sequence of Mycobacterium conceptionense strain MLE.</title>
        <authorList>
            <person name="Greninger A.L."/>
            <person name="Cunningham G."/>
            <person name="Chiu C.Y."/>
            <person name="Miller S."/>
        </authorList>
    </citation>
    <scope>NUCLEOTIDE SEQUENCE [LARGE SCALE GENOMIC DNA]</scope>
    <source>
        <strain evidence="1 2">MLE</strain>
    </source>
</reference>
<evidence type="ECO:0000313" key="2">
    <source>
        <dbReference type="Proteomes" id="UP000037594"/>
    </source>
</evidence>
<dbReference type="Proteomes" id="UP000037594">
    <property type="component" value="Unassembled WGS sequence"/>
</dbReference>
<dbReference type="AlphaFoldDB" id="A0A0J8UB70"/>
<protein>
    <submittedName>
        <fullName evidence="1">Uncharacterized protein</fullName>
    </submittedName>
</protein>
<gene>
    <name evidence="1" type="ORF">ACT17_15165</name>
</gene>
<comment type="caution">
    <text evidence="1">The sequence shown here is derived from an EMBL/GenBank/DDBJ whole genome shotgun (WGS) entry which is preliminary data.</text>
</comment>
<accession>A0A0J8UB70</accession>